<accession>A0A4R2H8D3</accession>
<feature type="transmembrane region" description="Helical" evidence="1">
    <location>
        <begin position="40"/>
        <end position="61"/>
    </location>
</feature>
<dbReference type="EMBL" id="SLWN01000009">
    <property type="protein sequence ID" value="TCO23249.1"/>
    <property type="molecule type" value="Genomic_DNA"/>
</dbReference>
<keyword evidence="1" id="KW-1133">Transmembrane helix</keyword>
<dbReference type="InterPro" id="IPR005543">
    <property type="entry name" value="PASTA_dom"/>
</dbReference>
<comment type="caution">
    <text evidence="2">The sequence shown here is derived from an EMBL/GenBank/DDBJ whole genome shotgun (WGS) entry which is preliminary data.</text>
</comment>
<gene>
    <name evidence="2" type="ORF">EV652_10974</name>
</gene>
<dbReference type="AlphaFoldDB" id="A0A4R2H8D3"/>
<evidence type="ECO:0008006" key="4">
    <source>
        <dbReference type="Google" id="ProtNLM"/>
    </source>
</evidence>
<evidence type="ECO:0000313" key="3">
    <source>
        <dbReference type="Proteomes" id="UP000294508"/>
    </source>
</evidence>
<evidence type="ECO:0000313" key="2">
    <source>
        <dbReference type="EMBL" id="TCO23249.1"/>
    </source>
</evidence>
<protein>
    <recommendedName>
        <fullName evidence="4">PASTA domain-containing protein</fullName>
    </recommendedName>
</protein>
<dbReference type="Proteomes" id="UP000294508">
    <property type="component" value="Unassembled WGS sequence"/>
</dbReference>
<reference evidence="2 3" key="1">
    <citation type="journal article" date="2015" name="Stand. Genomic Sci.">
        <title>Genomic Encyclopedia of Bacterial and Archaeal Type Strains, Phase III: the genomes of soil and plant-associated and newly described type strains.</title>
        <authorList>
            <person name="Whitman W.B."/>
            <person name="Woyke T."/>
            <person name="Klenk H.P."/>
            <person name="Zhou Y."/>
            <person name="Lilburn T.G."/>
            <person name="Beck B.J."/>
            <person name="De Vos P."/>
            <person name="Vandamme P."/>
            <person name="Eisen J.A."/>
            <person name="Garrity G."/>
            <person name="Hugenholtz P."/>
            <person name="Kyrpides N.C."/>
        </authorList>
    </citation>
    <scope>NUCLEOTIDE SEQUENCE [LARGE SCALE GENOMIC DNA]</scope>
    <source>
        <strain evidence="2 3">VKM Ac-2572</strain>
    </source>
</reference>
<evidence type="ECO:0000256" key="1">
    <source>
        <dbReference type="SAM" id="Phobius"/>
    </source>
</evidence>
<dbReference type="Gene3D" id="3.30.10.20">
    <property type="match status" value="1"/>
</dbReference>
<dbReference type="OrthoDB" id="3820281at2"/>
<name>A0A4R2H8D3_9ACTN</name>
<dbReference type="RefSeq" id="WP_132211867.1">
    <property type="nucleotide sequence ID" value="NZ_SLWN01000009.1"/>
</dbReference>
<keyword evidence="3" id="KW-1185">Reference proteome</keyword>
<proteinExistence type="predicted"/>
<organism evidence="2 3">
    <name type="scientific">Kribbella steppae</name>
    <dbReference type="NCBI Taxonomy" id="2512223"/>
    <lineage>
        <taxon>Bacteria</taxon>
        <taxon>Bacillati</taxon>
        <taxon>Actinomycetota</taxon>
        <taxon>Actinomycetes</taxon>
        <taxon>Propionibacteriales</taxon>
        <taxon>Kribbellaceae</taxon>
        <taxon>Kribbella</taxon>
    </lineage>
</organism>
<sequence>MIETKLTELLERAGERTDVGPAPIELMHARVTRRRRRRTVAVSVAAAVAVVAAVGGTALLVRPGASPEVSPPPVASASPGVVSADMRLVGLGHAAIAVPKAWGTNQTHCLTPYRDTAILRRDPHLCATPRPLGVESVDVGRGRPTIFDLTADEIIEIDGVRAERRHTTCVSGNVYQVRTCSGGVRIPSLDVWFWAESSTNAEEVDRILERIRIVPDQVGVPDLYSLGTNGQGPTGEAYAAVLRKLGLKSTIRTIKSPSYTPGQLMAVSPVAGTMLPVGATVILTVVAP</sequence>
<keyword evidence="1" id="KW-0812">Transmembrane</keyword>
<keyword evidence="1" id="KW-0472">Membrane</keyword>
<dbReference type="CDD" id="cd06577">
    <property type="entry name" value="PASTA_pknB"/>
    <property type="match status" value="1"/>
</dbReference>